<dbReference type="PANTHER" id="PTHR14449">
    <property type="entry name" value="FANCONI ANEMIA GROUP F PROTEIN FANCF"/>
    <property type="match status" value="1"/>
</dbReference>
<keyword evidence="3" id="KW-1185">Reference proteome</keyword>
<dbReference type="Pfam" id="PF11107">
    <property type="entry name" value="FANCF"/>
    <property type="match status" value="1"/>
</dbReference>
<comment type="caution">
    <text evidence="2">The sequence shown here is derived from an EMBL/GenBank/DDBJ whole genome shotgun (WGS) entry which is preliminary data.</text>
</comment>
<dbReference type="Proteomes" id="UP001180020">
    <property type="component" value="Unassembled WGS sequence"/>
</dbReference>
<dbReference type="GO" id="GO:0036297">
    <property type="term" value="P:interstrand cross-link repair"/>
    <property type="evidence" value="ECO:0007669"/>
    <property type="project" value="InterPro"/>
</dbReference>
<dbReference type="InterPro" id="IPR035428">
    <property type="entry name" value="FANCF"/>
</dbReference>
<name>A0AAV9EK84_ACOCL</name>
<proteinExistence type="predicted"/>
<sequence length="270" mass="30275">MGWSHPDISLDDLLKLIRGFVDILILACGYQSSGECAVWDAENVKRAVEWGLFFEEVFRRLHDLDMYEESVKELDEALLELTSSPHFRQGIKHISSSTLTRARSFILEHFIQTLPLNDGHLKAILTTIIEMDIDDLARKEHDVSSYSDKLMVQITSLNLMPSERGLVKGSTSSTWRAGCFSGDQAEPVPCSYPGLRDPHRNSKRDNKEDNGENHSKSIIIELLKRQTGVECISLLGMGLDILSKIATRNNLLGSETLSSEESSSTHIDVM</sequence>
<reference evidence="2" key="2">
    <citation type="submission" date="2023-06" db="EMBL/GenBank/DDBJ databases">
        <authorList>
            <person name="Ma L."/>
            <person name="Liu K.-W."/>
            <person name="Li Z."/>
            <person name="Hsiao Y.-Y."/>
            <person name="Qi Y."/>
            <person name="Fu T."/>
            <person name="Tang G."/>
            <person name="Zhang D."/>
            <person name="Sun W.-H."/>
            <person name="Liu D.-K."/>
            <person name="Li Y."/>
            <person name="Chen G.-Z."/>
            <person name="Liu X.-D."/>
            <person name="Liao X.-Y."/>
            <person name="Jiang Y.-T."/>
            <person name="Yu X."/>
            <person name="Hao Y."/>
            <person name="Huang J."/>
            <person name="Zhao X.-W."/>
            <person name="Ke S."/>
            <person name="Chen Y.-Y."/>
            <person name="Wu W.-L."/>
            <person name="Hsu J.-L."/>
            <person name="Lin Y.-F."/>
            <person name="Huang M.-D."/>
            <person name="Li C.-Y."/>
            <person name="Huang L."/>
            <person name="Wang Z.-W."/>
            <person name="Zhao X."/>
            <person name="Zhong W.-Y."/>
            <person name="Peng D.-H."/>
            <person name="Ahmad S."/>
            <person name="Lan S."/>
            <person name="Zhang J.-S."/>
            <person name="Tsai W.-C."/>
            <person name="Van De Peer Y."/>
            <person name="Liu Z.-J."/>
        </authorList>
    </citation>
    <scope>NUCLEOTIDE SEQUENCE</scope>
    <source>
        <strain evidence="2">CP</strain>
        <tissue evidence="2">Leaves</tissue>
    </source>
</reference>
<dbReference type="EMBL" id="JAUJYO010000006">
    <property type="protein sequence ID" value="KAK1313245.1"/>
    <property type="molecule type" value="Genomic_DNA"/>
</dbReference>
<reference evidence="2" key="1">
    <citation type="journal article" date="2023" name="Nat. Commun.">
        <title>Diploid and tetraploid genomes of Acorus and the evolution of monocots.</title>
        <authorList>
            <person name="Ma L."/>
            <person name="Liu K.W."/>
            <person name="Li Z."/>
            <person name="Hsiao Y.Y."/>
            <person name="Qi Y."/>
            <person name="Fu T."/>
            <person name="Tang G.D."/>
            <person name="Zhang D."/>
            <person name="Sun W.H."/>
            <person name="Liu D.K."/>
            <person name="Li Y."/>
            <person name="Chen G.Z."/>
            <person name="Liu X.D."/>
            <person name="Liao X.Y."/>
            <person name="Jiang Y.T."/>
            <person name="Yu X."/>
            <person name="Hao Y."/>
            <person name="Huang J."/>
            <person name="Zhao X.W."/>
            <person name="Ke S."/>
            <person name="Chen Y.Y."/>
            <person name="Wu W.L."/>
            <person name="Hsu J.L."/>
            <person name="Lin Y.F."/>
            <person name="Huang M.D."/>
            <person name="Li C.Y."/>
            <person name="Huang L."/>
            <person name="Wang Z.W."/>
            <person name="Zhao X."/>
            <person name="Zhong W.Y."/>
            <person name="Peng D.H."/>
            <person name="Ahmad S."/>
            <person name="Lan S."/>
            <person name="Zhang J.S."/>
            <person name="Tsai W.C."/>
            <person name="Van de Peer Y."/>
            <person name="Liu Z.J."/>
        </authorList>
    </citation>
    <scope>NUCLEOTIDE SEQUENCE</scope>
    <source>
        <strain evidence="2">CP</strain>
    </source>
</reference>
<feature type="compositionally biased region" description="Basic and acidic residues" evidence="1">
    <location>
        <begin position="196"/>
        <end position="212"/>
    </location>
</feature>
<protein>
    <submittedName>
        <fullName evidence="2">Uncharacterized protein</fullName>
    </submittedName>
</protein>
<evidence type="ECO:0000313" key="3">
    <source>
        <dbReference type="Proteomes" id="UP001180020"/>
    </source>
</evidence>
<organism evidence="2 3">
    <name type="scientific">Acorus calamus</name>
    <name type="common">Sweet flag</name>
    <dbReference type="NCBI Taxonomy" id="4465"/>
    <lineage>
        <taxon>Eukaryota</taxon>
        <taxon>Viridiplantae</taxon>
        <taxon>Streptophyta</taxon>
        <taxon>Embryophyta</taxon>
        <taxon>Tracheophyta</taxon>
        <taxon>Spermatophyta</taxon>
        <taxon>Magnoliopsida</taxon>
        <taxon>Liliopsida</taxon>
        <taxon>Acoraceae</taxon>
        <taxon>Acorus</taxon>
    </lineage>
</organism>
<accession>A0AAV9EK84</accession>
<dbReference type="GO" id="GO:0043240">
    <property type="term" value="C:Fanconi anaemia nuclear complex"/>
    <property type="evidence" value="ECO:0007669"/>
    <property type="project" value="InterPro"/>
</dbReference>
<evidence type="ECO:0000256" key="1">
    <source>
        <dbReference type="SAM" id="MobiDB-lite"/>
    </source>
</evidence>
<feature type="region of interest" description="Disordered" evidence="1">
    <location>
        <begin position="190"/>
        <end position="212"/>
    </location>
</feature>
<dbReference type="PANTHER" id="PTHR14449:SF2">
    <property type="entry name" value="FANCONI ANEMIA GROUP F PROTEIN"/>
    <property type="match status" value="1"/>
</dbReference>
<evidence type="ECO:0000313" key="2">
    <source>
        <dbReference type="EMBL" id="KAK1313245.1"/>
    </source>
</evidence>
<gene>
    <name evidence="2" type="ORF">QJS10_CPA06g00086</name>
</gene>
<dbReference type="AlphaFoldDB" id="A0AAV9EK84"/>